<accession>A0AAV4PZH8</accession>
<proteinExistence type="predicted"/>
<name>A0AAV4PZH8_CAEEX</name>
<dbReference type="EMBL" id="BPLR01005193">
    <property type="protein sequence ID" value="GIY00543.1"/>
    <property type="molecule type" value="Genomic_DNA"/>
</dbReference>
<comment type="caution">
    <text evidence="1">The sequence shown here is derived from an EMBL/GenBank/DDBJ whole genome shotgun (WGS) entry which is preliminary data.</text>
</comment>
<protein>
    <submittedName>
        <fullName evidence="1">Uncharacterized protein</fullName>
    </submittedName>
</protein>
<keyword evidence="2" id="KW-1185">Reference proteome</keyword>
<evidence type="ECO:0000313" key="1">
    <source>
        <dbReference type="EMBL" id="GIY00543.1"/>
    </source>
</evidence>
<sequence>MAQEPLKSLRFIRDIIIQLALPLSCDCKARWLGNQLSCVGQTCTDLLRPSVATLRTTKGTAFFNDILAKDLVC</sequence>
<reference evidence="1 2" key="1">
    <citation type="submission" date="2021-06" db="EMBL/GenBank/DDBJ databases">
        <title>Caerostris extrusa draft genome.</title>
        <authorList>
            <person name="Kono N."/>
            <person name="Arakawa K."/>
        </authorList>
    </citation>
    <scope>NUCLEOTIDE SEQUENCE [LARGE SCALE GENOMIC DNA]</scope>
</reference>
<dbReference type="Proteomes" id="UP001054945">
    <property type="component" value="Unassembled WGS sequence"/>
</dbReference>
<dbReference type="AlphaFoldDB" id="A0AAV4PZH8"/>
<evidence type="ECO:0000313" key="2">
    <source>
        <dbReference type="Proteomes" id="UP001054945"/>
    </source>
</evidence>
<gene>
    <name evidence="1" type="ORF">CEXT_244021</name>
</gene>
<organism evidence="1 2">
    <name type="scientific">Caerostris extrusa</name>
    <name type="common">Bark spider</name>
    <name type="synonym">Caerostris bankana</name>
    <dbReference type="NCBI Taxonomy" id="172846"/>
    <lineage>
        <taxon>Eukaryota</taxon>
        <taxon>Metazoa</taxon>
        <taxon>Ecdysozoa</taxon>
        <taxon>Arthropoda</taxon>
        <taxon>Chelicerata</taxon>
        <taxon>Arachnida</taxon>
        <taxon>Araneae</taxon>
        <taxon>Araneomorphae</taxon>
        <taxon>Entelegynae</taxon>
        <taxon>Araneoidea</taxon>
        <taxon>Araneidae</taxon>
        <taxon>Caerostris</taxon>
    </lineage>
</organism>